<feature type="region of interest" description="Disordered" evidence="1">
    <location>
        <begin position="1"/>
        <end position="20"/>
    </location>
</feature>
<accession>A0A344X9U4</accession>
<dbReference type="RefSeq" id="YP_010790742.1">
    <property type="nucleotide sequence ID" value="NC_075454.1"/>
</dbReference>
<dbReference type="GeneID" id="80528153"/>
<name>A0A344X9U4_9ADEN</name>
<dbReference type="Proteomes" id="UP000319886">
    <property type="component" value="Segment"/>
</dbReference>
<dbReference type="EMBL" id="MG551742">
    <property type="protein sequence ID" value="AXE75626.1"/>
    <property type="molecule type" value="Genomic_DNA"/>
</dbReference>
<sequence length="337" mass="38648">MKSSITSDEIDTPFPEGEGLARLYVPPEQHPRVQLKKDSAEANIPKVNIFRDNPGEEPEEMRDVRFRSGKEIELNKQKVLTDEDFEIDEATGVSPAKAHLAAANLVTAYEQTVKEEANFQKSFNNNVRTLLAREEVTLGLLQLWDFVEAYVCNPTNKCLTTQLFLIIQHVKDNGIFKESLLNIADPDSKWLYDLINVLQSIIVQDTTLQISEKLAAINFSIISLGKYYARKIFKSPFVPLDKQVKIDTFYMRIILKLLVLCDDLGIYRNERIEKIVSVSRRKEYSDDELLFRLKQAFSDQENLNNSSSFSNYHADNSGEEEYNAVPYSGKSRMAQRF</sequence>
<reference evidence="2 3" key="1">
    <citation type="journal article" date="2018" name="Sci. Rep.">
        <title>A novel adenovirus isolated from the Egyptian fruit bat in South Africa is closely related to recent isolates from China.</title>
        <authorList>
            <person name="Jansen van Vuren P."/>
            <person name="Allam M."/>
            <person name="Wiley M.R."/>
            <person name="Ismail A."/>
            <person name="Storm N."/>
            <person name="Birkhead M."/>
            <person name="Markotter W."/>
            <person name="Palacios G."/>
            <person name="Paweska J.T."/>
        </authorList>
    </citation>
    <scope>NUCLEOTIDE SEQUENCE [LARGE SCALE GENOMIC DNA]</scope>
    <source>
        <strain evidence="2">3085</strain>
    </source>
</reference>
<proteinExistence type="predicted"/>
<evidence type="ECO:0000256" key="1">
    <source>
        <dbReference type="SAM" id="MobiDB-lite"/>
    </source>
</evidence>
<protein>
    <submittedName>
        <fullName evidence="2">52K</fullName>
    </submittedName>
</protein>
<evidence type="ECO:0000313" key="3">
    <source>
        <dbReference type="Proteomes" id="UP000319886"/>
    </source>
</evidence>
<evidence type="ECO:0000313" key="2">
    <source>
        <dbReference type="EMBL" id="AXE75626.1"/>
    </source>
</evidence>
<dbReference type="KEGG" id="vg:80528153"/>
<dbReference type="InterPro" id="IPR004292">
    <property type="entry name" value="L1-like"/>
</dbReference>
<organism evidence="2 3">
    <name type="scientific">Egyptian fruit bat adenovirus</name>
    <dbReference type="NCBI Taxonomy" id="2849732"/>
    <lineage>
        <taxon>Viruses</taxon>
        <taxon>Varidnaviria</taxon>
        <taxon>Bamfordvirae</taxon>
        <taxon>Preplasmiviricota</taxon>
        <taxon>Polisuviricotina</taxon>
        <taxon>Pharingeaviricetes</taxon>
        <taxon>Rowavirales</taxon>
        <taxon>Adenoviridae</taxon>
        <taxon>Mastadenovirus</taxon>
        <taxon>Mastadenovirus aegyptiaci</taxon>
        <taxon>Bat mastadenovirus I</taxon>
    </lineage>
</organism>
<dbReference type="Pfam" id="PF03052">
    <property type="entry name" value="Adeno_52K"/>
    <property type="match status" value="1"/>
</dbReference>
<keyword evidence="3" id="KW-1185">Reference proteome</keyword>